<evidence type="ECO:0000256" key="5">
    <source>
        <dbReference type="SAM" id="MobiDB-lite"/>
    </source>
</evidence>
<name>A0ABU0YNQ9_9PROT</name>
<keyword evidence="2" id="KW-0677">Repeat</keyword>
<dbReference type="RefSeq" id="WP_379957243.1">
    <property type="nucleotide sequence ID" value="NZ_JAUYVI010000005.1"/>
</dbReference>
<dbReference type="PROSITE" id="PS51371">
    <property type="entry name" value="CBS"/>
    <property type="match status" value="2"/>
</dbReference>
<dbReference type="InterPro" id="IPR046342">
    <property type="entry name" value="CBS_dom_sf"/>
</dbReference>
<evidence type="ECO:0000256" key="3">
    <source>
        <dbReference type="ARBA" id="ARBA00023122"/>
    </source>
</evidence>
<gene>
    <name evidence="7" type="ORF">Q8A70_16825</name>
</gene>
<proteinExistence type="inferred from homology"/>
<dbReference type="CDD" id="cd04590">
    <property type="entry name" value="CBS_pair_CorC_HlyC_assoc"/>
    <property type="match status" value="1"/>
</dbReference>
<keyword evidence="3 4" id="KW-0129">CBS domain</keyword>
<dbReference type="Gene3D" id="3.10.580.10">
    <property type="entry name" value="CBS-domain"/>
    <property type="match status" value="1"/>
</dbReference>
<evidence type="ECO:0000313" key="7">
    <source>
        <dbReference type="EMBL" id="MDQ7249354.1"/>
    </source>
</evidence>
<evidence type="ECO:0000256" key="2">
    <source>
        <dbReference type="ARBA" id="ARBA00022737"/>
    </source>
</evidence>
<feature type="domain" description="CBS" evidence="6">
    <location>
        <begin position="154"/>
        <end position="211"/>
    </location>
</feature>
<dbReference type="InterPro" id="IPR036318">
    <property type="entry name" value="FAD-bd_PCMH-like_sf"/>
</dbReference>
<dbReference type="SUPFAM" id="SSF54631">
    <property type="entry name" value="CBS-domain pair"/>
    <property type="match status" value="1"/>
</dbReference>
<evidence type="ECO:0000313" key="8">
    <source>
        <dbReference type="Proteomes" id="UP001230156"/>
    </source>
</evidence>
<dbReference type="Proteomes" id="UP001230156">
    <property type="component" value="Unassembled WGS sequence"/>
</dbReference>
<comment type="caution">
    <text evidence="7">The sequence shown here is derived from an EMBL/GenBank/DDBJ whole genome shotgun (WGS) entry which is preliminary data.</text>
</comment>
<dbReference type="Pfam" id="PF00571">
    <property type="entry name" value="CBS"/>
    <property type="match status" value="2"/>
</dbReference>
<dbReference type="PANTHER" id="PTHR22777:SF27">
    <property type="entry name" value="MAGNESIUM AND COBALT EFFLUX PROTEIN CORC"/>
    <property type="match status" value="1"/>
</dbReference>
<feature type="domain" description="CBS" evidence="6">
    <location>
        <begin position="90"/>
        <end position="149"/>
    </location>
</feature>
<reference evidence="8" key="1">
    <citation type="submission" date="2023-08" db="EMBL/GenBank/DDBJ databases">
        <title>Rhodospirillaceae gen. nov., a novel taxon isolated from the Yangtze River Yuezi River estuary sludge.</title>
        <authorList>
            <person name="Ruan L."/>
        </authorList>
    </citation>
    <scope>NUCLEOTIDE SEQUENCE [LARGE SCALE GENOMIC DNA]</scope>
    <source>
        <strain evidence="8">R-7</strain>
    </source>
</reference>
<evidence type="ECO:0000256" key="1">
    <source>
        <dbReference type="ARBA" id="ARBA00006446"/>
    </source>
</evidence>
<dbReference type="Pfam" id="PF03471">
    <property type="entry name" value="CorC_HlyC"/>
    <property type="match status" value="1"/>
</dbReference>
<sequence>MADVPATRGARSEPQGLGERGEEAKSRRSLKNLFRLWRRRGGETDLRDAIEELIEESEEAEPGEAALDTSESDLLLNVLKFGELTAYDVMVPRADIKAVADDVDLRGLIQMVREFGHSRLPVYSENLDDIVGVVHIKDVLPSIFEPEKFQLKRILREPVFVAPSVRLLDLLLQMRLARAHMVLVVDEFGGTDGLVTIEDLVEQIIGEIEDEHDVVRGPNLIERPDGTLIANARTTIEAFEQRVGPILTEEERESDIDTLGGLVMSLTDRVPARGELVTHPSGIAFEVLDADPRRIKRLRVRNAPPKPEQDKE</sequence>
<dbReference type="InterPro" id="IPR044751">
    <property type="entry name" value="Ion_transp-like_CBS"/>
</dbReference>
<comment type="similarity">
    <text evidence="1">Belongs to the UPF0053 family. Hemolysin C subfamily.</text>
</comment>
<dbReference type="SUPFAM" id="SSF56176">
    <property type="entry name" value="FAD-binding/transporter-associated domain-like"/>
    <property type="match status" value="1"/>
</dbReference>
<dbReference type="PANTHER" id="PTHR22777">
    <property type="entry name" value="HEMOLYSIN-RELATED"/>
    <property type="match status" value="1"/>
</dbReference>
<dbReference type="InterPro" id="IPR000644">
    <property type="entry name" value="CBS_dom"/>
</dbReference>
<protein>
    <submittedName>
        <fullName evidence="7">Hemolysin family protein</fullName>
    </submittedName>
</protein>
<evidence type="ECO:0000256" key="4">
    <source>
        <dbReference type="PROSITE-ProRule" id="PRU00703"/>
    </source>
</evidence>
<feature type="region of interest" description="Disordered" evidence="5">
    <location>
        <begin position="1"/>
        <end position="25"/>
    </location>
</feature>
<organism evidence="7 8">
    <name type="scientific">Dongia sedimenti</name>
    <dbReference type="NCBI Taxonomy" id="3064282"/>
    <lineage>
        <taxon>Bacteria</taxon>
        <taxon>Pseudomonadati</taxon>
        <taxon>Pseudomonadota</taxon>
        <taxon>Alphaproteobacteria</taxon>
        <taxon>Rhodospirillales</taxon>
        <taxon>Dongiaceae</taxon>
        <taxon>Dongia</taxon>
    </lineage>
</organism>
<dbReference type="Gene3D" id="3.30.465.10">
    <property type="match status" value="1"/>
</dbReference>
<dbReference type="EMBL" id="JAUYVI010000005">
    <property type="protein sequence ID" value="MDQ7249354.1"/>
    <property type="molecule type" value="Genomic_DNA"/>
</dbReference>
<evidence type="ECO:0000259" key="6">
    <source>
        <dbReference type="PROSITE" id="PS51371"/>
    </source>
</evidence>
<accession>A0ABU0YNQ9</accession>
<dbReference type="InterPro" id="IPR016169">
    <property type="entry name" value="FAD-bd_PCMH_sub2"/>
</dbReference>
<dbReference type="InterPro" id="IPR005170">
    <property type="entry name" value="Transptr-assoc_dom"/>
</dbReference>
<dbReference type="SMART" id="SM01091">
    <property type="entry name" value="CorC_HlyC"/>
    <property type="match status" value="1"/>
</dbReference>
<keyword evidence="8" id="KW-1185">Reference proteome</keyword>